<dbReference type="AlphaFoldDB" id="A0A2Z6R1K2"/>
<dbReference type="Proteomes" id="UP000247702">
    <property type="component" value="Unassembled WGS sequence"/>
</dbReference>
<organism evidence="1 2">
    <name type="scientific">Rhizophagus clarus</name>
    <dbReference type="NCBI Taxonomy" id="94130"/>
    <lineage>
        <taxon>Eukaryota</taxon>
        <taxon>Fungi</taxon>
        <taxon>Fungi incertae sedis</taxon>
        <taxon>Mucoromycota</taxon>
        <taxon>Glomeromycotina</taxon>
        <taxon>Glomeromycetes</taxon>
        <taxon>Glomerales</taxon>
        <taxon>Glomeraceae</taxon>
        <taxon>Rhizophagus</taxon>
    </lineage>
</organism>
<dbReference type="SUPFAM" id="SSF52047">
    <property type="entry name" value="RNI-like"/>
    <property type="match status" value="1"/>
</dbReference>
<comment type="caution">
    <text evidence="1">The sequence shown here is derived from an EMBL/GenBank/DDBJ whole genome shotgun (WGS) entry which is preliminary data.</text>
</comment>
<keyword evidence="2" id="KW-1185">Reference proteome</keyword>
<sequence>MTLKMISTLLPKECIKEIFESIYDDYKTLYSCLLVNRLFCKIAVPVLWRNTWYFGYDDHVIKSLSGTYFSCLTDESKELIKNNNNIDISPPTQHSPLFNYTEYCQYIYFQQIQCMSRNYRSHVNSELLEEEFVKLFLTRCTKIVYLDFPYYPRYLRGIENIFSSSSLSNLCELHCNTIMSSEIFVELSKTSHKIRRLYINICDDDIEGLATLIKVQHELQFVYLRSDDSQGVLNERIGEALAIQANTLMHVRFCGQICIPYNAFYSFTNLERLELELFEEIDARLSVTAYFPKLKVLEIKYNKLTPFEVYTNLIGKTEGTLVRIYWNYINIPSTTLSLRKYIQTVINNCPNLEFVTIWYHDSIINDLKQLLVSSLKLKGLKIAFYRTSDISKLFNMLADKAPLSLTILSLDDVNYYHESLLSVENLDELLKMWVDRPPLSLYIWSQLRHNPELLKVMDGYLTDDVLNDFDYLYSLDCVEVIRKSWEVEIPYGCI</sequence>
<proteinExistence type="predicted"/>
<dbReference type="Gene3D" id="3.80.10.10">
    <property type="entry name" value="Ribonuclease Inhibitor"/>
    <property type="match status" value="1"/>
</dbReference>
<reference evidence="1 2" key="1">
    <citation type="submission" date="2017-11" db="EMBL/GenBank/DDBJ databases">
        <title>The genome of Rhizophagus clarus HR1 reveals common genetic basis of auxotrophy among arbuscular mycorrhizal fungi.</title>
        <authorList>
            <person name="Kobayashi Y."/>
        </authorList>
    </citation>
    <scope>NUCLEOTIDE SEQUENCE [LARGE SCALE GENOMIC DNA]</scope>
    <source>
        <strain evidence="1 2">HR1</strain>
    </source>
</reference>
<accession>A0A2Z6R1K2</accession>
<evidence type="ECO:0000313" key="2">
    <source>
        <dbReference type="Proteomes" id="UP000247702"/>
    </source>
</evidence>
<gene>
    <name evidence="1" type="ORF">RclHR1_02710026</name>
</gene>
<dbReference type="InterPro" id="IPR032675">
    <property type="entry name" value="LRR_dom_sf"/>
</dbReference>
<protein>
    <recommendedName>
        <fullName evidence="3">F-box domain-containing protein</fullName>
    </recommendedName>
</protein>
<dbReference type="EMBL" id="BEXD01001902">
    <property type="protein sequence ID" value="GBB96267.1"/>
    <property type="molecule type" value="Genomic_DNA"/>
</dbReference>
<evidence type="ECO:0000313" key="1">
    <source>
        <dbReference type="EMBL" id="GBB96267.1"/>
    </source>
</evidence>
<evidence type="ECO:0008006" key="3">
    <source>
        <dbReference type="Google" id="ProtNLM"/>
    </source>
</evidence>
<name>A0A2Z6R1K2_9GLOM</name>